<dbReference type="AlphaFoldDB" id="A0A494VLL6"/>
<evidence type="ECO:0000313" key="1">
    <source>
        <dbReference type="EMBL" id="AYL94471.1"/>
    </source>
</evidence>
<dbReference type="InterPro" id="IPR009097">
    <property type="entry name" value="Cyclic_Pdiesterase"/>
</dbReference>
<evidence type="ECO:0008006" key="3">
    <source>
        <dbReference type="Google" id="ProtNLM"/>
    </source>
</evidence>
<reference evidence="1 2" key="1">
    <citation type="submission" date="2018-10" db="EMBL/GenBank/DDBJ databases">
        <title>Genome sequencing of Mucilaginibacter sp. HYN0043.</title>
        <authorList>
            <person name="Kim M."/>
            <person name="Yi H."/>
        </authorList>
    </citation>
    <scope>NUCLEOTIDE SEQUENCE [LARGE SCALE GENOMIC DNA]</scope>
    <source>
        <strain evidence="1 2">HYN0043</strain>
    </source>
</reference>
<dbReference type="Gene3D" id="3.90.1140.10">
    <property type="entry name" value="Cyclic phosphodiesterase"/>
    <property type="match status" value="1"/>
</dbReference>
<dbReference type="EMBL" id="CP032869">
    <property type="protein sequence ID" value="AYL94471.1"/>
    <property type="molecule type" value="Genomic_DNA"/>
</dbReference>
<name>A0A494VLL6_9SPHI</name>
<accession>A0A494VLL6</accession>
<dbReference type="KEGG" id="muh:HYN43_003780"/>
<dbReference type="SUPFAM" id="SSF55144">
    <property type="entry name" value="LigT-like"/>
    <property type="match status" value="1"/>
</dbReference>
<evidence type="ECO:0000313" key="2">
    <source>
        <dbReference type="Proteomes" id="UP000270046"/>
    </source>
</evidence>
<sequence length="268" mass="30548">MSYKQATAGTMDLTFEDYNQRQLHEISTERNRERALDARPAGNFIYKNDGWQPLEYEGFAVVSMLSENPGNEPLTARLIAVQKELSLNLSPRTAFYQLPPQSFHQTVANTLSADRFKQHILNAGLEETYPSIVANAFKRIPSTEGESLIRMKMAGLSVFGTAIGILGVFEDEGDYSQIVNFRSAFYADEQLAKLDVRMTRPFIGHITLSYIEQNLNKNQKEHLATVVNEINEGLAMEENYFNIALTGLRRYHHLADFMKKDNYPVHQF</sequence>
<dbReference type="Proteomes" id="UP000270046">
    <property type="component" value="Chromosome"/>
</dbReference>
<proteinExistence type="predicted"/>
<protein>
    <recommendedName>
        <fullName evidence="3">DUF1868 domain-containing protein</fullName>
    </recommendedName>
</protein>
<dbReference type="OrthoDB" id="977519at2"/>
<keyword evidence="2" id="KW-1185">Reference proteome</keyword>
<organism evidence="1 2">
    <name type="scientific">Mucilaginibacter celer</name>
    <dbReference type="NCBI Taxonomy" id="2305508"/>
    <lineage>
        <taxon>Bacteria</taxon>
        <taxon>Pseudomonadati</taxon>
        <taxon>Bacteroidota</taxon>
        <taxon>Sphingobacteriia</taxon>
        <taxon>Sphingobacteriales</taxon>
        <taxon>Sphingobacteriaceae</taxon>
        <taxon>Mucilaginibacter</taxon>
    </lineage>
</organism>
<gene>
    <name evidence="1" type="ORF">HYN43_003780</name>
</gene>
<dbReference type="RefSeq" id="WP_119408189.1">
    <property type="nucleotide sequence ID" value="NZ_CP032869.1"/>
</dbReference>